<dbReference type="Gene3D" id="1.10.760.10">
    <property type="entry name" value="Cytochrome c-like domain"/>
    <property type="match status" value="2"/>
</dbReference>
<organism evidence="7">
    <name type="scientific">uncultured Sulfurovum sp</name>
    <dbReference type="NCBI Taxonomy" id="269237"/>
    <lineage>
        <taxon>Bacteria</taxon>
        <taxon>Pseudomonadati</taxon>
        <taxon>Campylobacterota</taxon>
        <taxon>Epsilonproteobacteria</taxon>
        <taxon>Campylobacterales</taxon>
        <taxon>Sulfurovaceae</taxon>
        <taxon>Sulfurovum</taxon>
        <taxon>environmental samples</taxon>
    </lineage>
</organism>
<feature type="transmembrane region" description="Helical" evidence="5">
    <location>
        <begin position="5"/>
        <end position="22"/>
    </location>
</feature>
<keyword evidence="1 4" id="KW-0349">Heme</keyword>
<dbReference type="InterPro" id="IPR009056">
    <property type="entry name" value="Cyt_c-like_dom"/>
</dbReference>
<evidence type="ECO:0000256" key="3">
    <source>
        <dbReference type="ARBA" id="ARBA00023004"/>
    </source>
</evidence>
<dbReference type="EMBL" id="CACVAX010000048">
    <property type="protein sequence ID" value="CAA6817290.1"/>
    <property type="molecule type" value="Genomic_DNA"/>
</dbReference>
<evidence type="ECO:0000256" key="1">
    <source>
        <dbReference type="ARBA" id="ARBA00022617"/>
    </source>
</evidence>
<dbReference type="GO" id="GO:0020037">
    <property type="term" value="F:heme binding"/>
    <property type="evidence" value="ECO:0007669"/>
    <property type="project" value="InterPro"/>
</dbReference>
<dbReference type="GO" id="GO:0046872">
    <property type="term" value="F:metal ion binding"/>
    <property type="evidence" value="ECO:0007669"/>
    <property type="project" value="UniProtKB-KW"/>
</dbReference>
<proteinExistence type="predicted"/>
<dbReference type="Pfam" id="PF00034">
    <property type="entry name" value="Cytochrom_C"/>
    <property type="match status" value="1"/>
</dbReference>
<keyword evidence="3 4" id="KW-0408">Iron</keyword>
<name>A0A6S6TL72_9BACT</name>
<evidence type="ECO:0000256" key="5">
    <source>
        <dbReference type="SAM" id="Phobius"/>
    </source>
</evidence>
<feature type="transmembrane region" description="Helical" evidence="5">
    <location>
        <begin position="332"/>
        <end position="350"/>
    </location>
</feature>
<sequence>MNKELKILGVVVFFTGLLYWGVEPFAHHEMHKKVDAQGNEIKKDFHDFVYDGTTEAKANARAVSDLEYKIGKEEDPALKASLEKKLIVAQDTQTKKATFWKEVATISQLKGDPKAGEAGFASCTGCHNGLNMNMGGVIPPNLDHSGAIYDENYLIALLKDPAMASNVDHIYADTMMHPMGSIKGTMSHQQIADIVAYMKAHKAAEPTPKEAFMEACVRCHAMRYDKITQLGEAPKTKENLKTGHDIEAMKHAQKVAEEQEKLAAYMGKLPPDLSMIVRARSDHFMETFIEDPQTQLAGTSMPRVGLNQEGYDKVHQYLMDIGDPSKPAREMAAPWVLGFFFIFAILAYLWKKHQWDGLH</sequence>
<dbReference type="PIRSF" id="PIRSF019225">
    <property type="entry name" value="Ubol_Cyt_c_Rdtase_Cyt_c_su_prd"/>
    <property type="match status" value="1"/>
</dbReference>
<feature type="domain" description="Cytochrome c" evidence="6">
    <location>
        <begin position="111"/>
        <end position="202"/>
    </location>
</feature>
<evidence type="ECO:0000256" key="4">
    <source>
        <dbReference type="PROSITE-ProRule" id="PRU00433"/>
    </source>
</evidence>
<keyword evidence="5" id="KW-0812">Transmembrane</keyword>
<accession>A0A6S6TL72</accession>
<gene>
    <name evidence="7" type="ORF">HELGO_WM23673</name>
</gene>
<dbReference type="GO" id="GO:0009055">
    <property type="term" value="F:electron transfer activity"/>
    <property type="evidence" value="ECO:0007669"/>
    <property type="project" value="InterPro"/>
</dbReference>
<dbReference type="AlphaFoldDB" id="A0A6S6TL72"/>
<keyword evidence="2 4" id="KW-0479">Metal-binding</keyword>
<dbReference type="InterPro" id="IPR036909">
    <property type="entry name" value="Cyt_c-like_dom_sf"/>
</dbReference>
<evidence type="ECO:0000256" key="2">
    <source>
        <dbReference type="ARBA" id="ARBA00022723"/>
    </source>
</evidence>
<reference evidence="7" key="1">
    <citation type="submission" date="2020-01" db="EMBL/GenBank/DDBJ databases">
        <authorList>
            <person name="Meier V. D."/>
            <person name="Meier V D."/>
        </authorList>
    </citation>
    <scope>NUCLEOTIDE SEQUENCE</scope>
    <source>
        <strain evidence="7">HLG_WM_MAG_04</strain>
    </source>
</reference>
<dbReference type="SUPFAM" id="SSF46626">
    <property type="entry name" value="Cytochrome c"/>
    <property type="match status" value="2"/>
</dbReference>
<keyword evidence="5" id="KW-0472">Membrane</keyword>
<keyword evidence="5" id="KW-1133">Transmembrane helix</keyword>
<dbReference type="InterPro" id="IPR021195">
    <property type="entry name" value="Ubol_Cyt_c_Rdtase_Cyt_c_su_prd"/>
</dbReference>
<dbReference type="PROSITE" id="PS51007">
    <property type="entry name" value="CYTC"/>
    <property type="match status" value="1"/>
</dbReference>
<evidence type="ECO:0000259" key="6">
    <source>
        <dbReference type="PROSITE" id="PS51007"/>
    </source>
</evidence>
<evidence type="ECO:0000313" key="7">
    <source>
        <dbReference type="EMBL" id="CAA6817290.1"/>
    </source>
</evidence>
<protein>
    <submittedName>
        <fullName evidence="7">Ubiquinol cytochrome C oxidoreductase, cytochrome C1 subunit</fullName>
    </submittedName>
</protein>